<dbReference type="Pfam" id="PF05742">
    <property type="entry name" value="TANGO2"/>
    <property type="match status" value="1"/>
</dbReference>
<dbReference type="STRING" id="1121476.SAMN02745751_01753"/>
<dbReference type="AlphaFoldDB" id="A0A1M6GL30"/>
<dbReference type="PANTHER" id="PTHR17985:SF8">
    <property type="entry name" value="TRANSPORT AND GOLGI ORGANIZATION PROTEIN 2 HOMOLOG"/>
    <property type="match status" value="1"/>
</dbReference>
<dbReference type="PANTHER" id="PTHR17985">
    <property type="entry name" value="SER/THR-RICH PROTEIN T10 IN DGCR REGION"/>
    <property type="match status" value="1"/>
</dbReference>
<evidence type="ECO:0000313" key="1">
    <source>
        <dbReference type="EMBL" id="SHJ10667.1"/>
    </source>
</evidence>
<keyword evidence="2" id="KW-1185">Reference proteome</keyword>
<proteinExistence type="predicted"/>
<evidence type="ECO:0000313" key="2">
    <source>
        <dbReference type="Proteomes" id="UP000184052"/>
    </source>
</evidence>
<protein>
    <submittedName>
        <fullName evidence="1">Uncharacterized conserved protein, contains NRDE domain</fullName>
    </submittedName>
</protein>
<name>A0A1M6GL30_9FIRM</name>
<dbReference type="Proteomes" id="UP000184052">
    <property type="component" value="Unassembled WGS sequence"/>
</dbReference>
<accession>A0A1M6GL30</accession>
<reference evidence="1 2" key="1">
    <citation type="submission" date="2016-11" db="EMBL/GenBank/DDBJ databases">
        <authorList>
            <person name="Jaros S."/>
            <person name="Januszkiewicz K."/>
            <person name="Wedrychowicz H."/>
        </authorList>
    </citation>
    <scope>NUCLEOTIDE SEQUENCE [LARGE SCALE GENOMIC DNA]</scope>
    <source>
        <strain evidence="1 2">DSM 17477</strain>
    </source>
</reference>
<organism evidence="1 2">
    <name type="scientific">Dethiosulfatibacter aminovorans DSM 17477</name>
    <dbReference type="NCBI Taxonomy" id="1121476"/>
    <lineage>
        <taxon>Bacteria</taxon>
        <taxon>Bacillati</taxon>
        <taxon>Bacillota</taxon>
        <taxon>Tissierellia</taxon>
        <taxon>Dethiosulfatibacter</taxon>
    </lineage>
</organism>
<dbReference type="InterPro" id="IPR008551">
    <property type="entry name" value="TANGO2"/>
</dbReference>
<gene>
    <name evidence="1" type="ORF">SAMN02745751_01753</name>
</gene>
<sequence length="252" mass="28920">MCTILFAYKAHSEYDFIFLGNRDEFRNRPSKEAHFWLSHSNVLAGIDLEKGGTWTGISKEGRIAFLTNHRDGSIPVKNKVSRGDLTRNFLIGSMSPLDYLQDIQNRRDDYDPFNLVVGTQDELYYYSNIENKISIIEPGVYGLSNAFLDTPWYKVKKAKNRFLGLLDTCFSVDQLFDILSDTEIPPVEELPDTGVSIEWEKTLSSICIDTPEYGTQFKTVMLVDKKKEVRFHEKIYDAKGNWNDNGSIFNIA</sequence>
<dbReference type="OrthoDB" id="4380123at2"/>
<dbReference type="EMBL" id="FQZL01000011">
    <property type="protein sequence ID" value="SHJ10667.1"/>
    <property type="molecule type" value="Genomic_DNA"/>
</dbReference>
<dbReference type="RefSeq" id="WP_073049207.1">
    <property type="nucleotide sequence ID" value="NZ_FQZL01000011.1"/>
</dbReference>